<evidence type="ECO:0000256" key="5">
    <source>
        <dbReference type="SAM" id="Phobius"/>
    </source>
</evidence>
<proteinExistence type="predicted"/>
<keyword evidence="3 5" id="KW-1133">Transmembrane helix</keyword>
<dbReference type="STRING" id="767434.Fraau_1132"/>
<gene>
    <name evidence="6" type="ordered locus">Fraau_1132</name>
</gene>
<organism evidence="6 7">
    <name type="scientific">Frateuria aurantia (strain ATCC 33424 / DSM 6220 / KCTC 2777 / LMG 1558 / NBRC 3245 / NCIMB 13370)</name>
    <name type="common">Acetobacter aurantius</name>
    <dbReference type="NCBI Taxonomy" id="767434"/>
    <lineage>
        <taxon>Bacteria</taxon>
        <taxon>Pseudomonadati</taxon>
        <taxon>Pseudomonadota</taxon>
        <taxon>Gammaproteobacteria</taxon>
        <taxon>Lysobacterales</taxon>
        <taxon>Rhodanobacteraceae</taxon>
        <taxon>Frateuria</taxon>
    </lineage>
</organism>
<keyword evidence="1" id="KW-1003">Cell membrane</keyword>
<feature type="transmembrane region" description="Helical" evidence="5">
    <location>
        <begin position="51"/>
        <end position="70"/>
    </location>
</feature>
<feature type="transmembrane region" description="Helical" evidence="5">
    <location>
        <begin position="12"/>
        <end position="31"/>
    </location>
</feature>
<evidence type="ECO:0000256" key="3">
    <source>
        <dbReference type="ARBA" id="ARBA00022989"/>
    </source>
</evidence>
<name>H8L3Z8_FRAAD</name>
<dbReference type="Pfam" id="PF07869">
    <property type="entry name" value="DUF1656"/>
    <property type="match status" value="1"/>
</dbReference>
<keyword evidence="2 5" id="KW-0812">Transmembrane</keyword>
<dbReference type="InterPro" id="IPR012451">
    <property type="entry name" value="DUF1656"/>
</dbReference>
<reference evidence="6" key="1">
    <citation type="submission" date="2012-02" db="EMBL/GenBank/DDBJ databases">
        <title>The complete genome of Frateuria aurantia DSM 6220.</title>
        <authorList>
            <consortium name="US DOE Joint Genome Institute (JGI-PGF)"/>
            <person name="Lucas S."/>
            <person name="Copeland A."/>
            <person name="Lapidus A."/>
            <person name="Glavina del Rio T."/>
            <person name="Dalin E."/>
            <person name="Tice H."/>
            <person name="Bruce D."/>
            <person name="Goodwin L."/>
            <person name="Pitluck S."/>
            <person name="Peters L."/>
            <person name="Ovchinnikova G."/>
            <person name="Teshima H."/>
            <person name="Kyrpides N."/>
            <person name="Mavromatis K."/>
            <person name="Ivanova N."/>
            <person name="Brettin T."/>
            <person name="Detter J.C."/>
            <person name="Han C."/>
            <person name="Larimer F."/>
            <person name="Land M."/>
            <person name="Hauser L."/>
            <person name="Markowitz V."/>
            <person name="Cheng J.-F."/>
            <person name="Hugenholtz P."/>
            <person name="Woyke T."/>
            <person name="Wu D."/>
            <person name="Brambilla E."/>
            <person name="Klenk H.-P."/>
            <person name="Eisen J.A."/>
        </authorList>
    </citation>
    <scope>NUCLEOTIDE SEQUENCE</scope>
    <source>
        <strain evidence="6">DSM 6220</strain>
    </source>
</reference>
<evidence type="ECO:0008006" key="8">
    <source>
        <dbReference type="Google" id="ProtNLM"/>
    </source>
</evidence>
<dbReference type="EMBL" id="CP003350">
    <property type="protein sequence ID" value="AFC85592.1"/>
    <property type="molecule type" value="Genomic_DNA"/>
</dbReference>
<evidence type="ECO:0000256" key="2">
    <source>
        <dbReference type="ARBA" id="ARBA00022692"/>
    </source>
</evidence>
<dbReference type="RefSeq" id="WP_014402598.1">
    <property type="nucleotide sequence ID" value="NC_017033.1"/>
</dbReference>
<evidence type="ECO:0000313" key="6">
    <source>
        <dbReference type="EMBL" id="AFC85592.1"/>
    </source>
</evidence>
<evidence type="ECO:0000256" key="4">
    <source>
        <dbReference type="ARBA" id="ARBA00023136"/>
    </source>
</evidence>
<sequence>MIDLSSDLDLMGVFVPPVGMIGIVVFLLLFLPIRLLMMRLRVYRLFWHRGLVDVCLYSILLGATLLVLGLPRADLNLPF</sequence>
<evidence type="ECO:0000313" key="7">
    <source>
        <dbReference type="Proteomes" id="UP000005234"/>
    </source>
</evidence>
<dbReference type="Proteomes" id="UP000005234">
    <property type="component" value="Chromosome"/>
</dbReference>
<keyword evidence="7" id="KW-1185">Reference proteome</keyword>
<evidence type="ECO:0000256" key="1">
    <source>
        <dbReference type="ARBA" id="ARBA00022475"/>
    </source>
</evidence>
<protein>
    <recommendedName>
        <fullName evidence="8">DUF1656 domain-containing protein</fullName>
    </recommendedName>
</protein>
<accession>H8L3Z8</accession>
<dbReference type="AlphaFoldDB" id="H8L3Z8"/>
<keyword evidence="4 5" id="KW-0472">Membrane</keyword>
<dbReference type="KEGG" id="fau:Fraau_1132"/>
<dbReference type="HOGENOM" id="CLU_188292_1_0_6"/>